<evidence type="ECO:0000313" key="3">
    <source>
        <dbReference type="Proteomes" id="UP000283210"/>
    </source>
</evidence>
<name>A0A437DN04_ORYJA</name>
<accession>A0A437DN04</accession>
<reference evidence="2 3" key="1">
    <citation type="submission" date="2018-11" db="EMBL/GenBank/DDBJ databases">
        <authorList>
            <person name="Lopez-Roques C."/>
            <person name="Donnadieu C."/>
            <person name="Bouchez O."/>
            <person name="Klopp C."/>
            <person name="Cabau C."/>
            <person name="Zahm M."/>
        </authorList>
    </citation>
    <scope>NUCLEOTIDE SEQUENCE [LARGE SCALE GENOMIC DNA]</scope>
    <source>
        <strain evidence="2">RS831</strain>
        <tissue evidence="2">Whole body</tissue>
    </source>
</reference>
<dbReference type="AlphaFoldDB" id="A0A437DN04"/>
<feature type="chain" id="PRO_5019340593" description="Secreted protein" evidence="1">
    <location>
        <begin position="34"/>
        <end position="123"/>
    </location>
</feature>
<organism evidence="2 3">
    <name type="scientific">Oryzias javanicus</name>
    <name type="common">Javanese ricefish</name>
    <name type="synonym">Aplocheilus javanicus</name>
    <dbReference type="NCBI Taxonomy" id="123683"/>
    <lineage>
        <taxon>Eukaryota</taxon>
        <taxon>Metazoa</taxon>
        <taxon>Chordata</taxon>
        <taxon>Craniata</taxon>
        <taxon>Vertebrata</taxon>
        <taxon>Euteleostomi</taxon>
        <taxon>Actinopterygii</taxon>
        <taxon>Neopterygii</taxon>
        <taxon>Teleostei</taxon>
        <taxon>Neoteleostei</taxon>
        <taxon>Acanthomorphata</taxon>
        <taxon>Ovalentaria</taxon>
        <taxon>Atherinomorphae</taxon>
        <taxon>Beloniformes</taxon>
        <taxon>Adrianichthyidae</taxon>
        <taxon>Oryziinae</taxon>
        <taxon>Oryzias</taxon>
    </lineage>
</organism>
<proteinExistence type="predicted"/>
<gene>
    <name evidence="2" type="ORF">OJAV_G00006290</name>
</gene>
<feature type="signal peptide" evidence="1">
    <location>
        <begin position="1"/>
        <end position="33"/>
    </location>
</feature>
<keyword evidence="1" id="KW-0732">Signal</keyword>
<dbReference type="EMBL" id="CM012437">
    <property type="protein sequence ID" value="RVE76220.1"/>
    <property type="molecule type" value="Genomic_DNA"/>
</dbReference>
<evidence type="ECO:0008006" key="4">
    <source>
        <dbReference type="Google" id="ProtNLM"/>
    </source>
</evidence>
<reference evidence="2 3" key="2">
    <citation type="submission" date="2019-01" db="EMBL/GenBank/DDBJ databases">
        <title>A chromosome length genome reference of the Java medaka (oryzias javanicus).</title>
        <authorList>
            <person name="Herpin A."/>
            <person name="Takehana Y."/>
            <person name="Naruse K."/>
            <person name="Ansai S."/>
            <person name="Kawaguchi M."/>
        </authorList>
    </citation>
    <scope>NUCLEOTIDE SEQUENCE [LARGE SCALE GENOMIC DNA]</scope>
    <source>
        <strain evidence="2">RS831</strain>
        <tissue evidence="2">Whole body</tissue>
    </source>
</reference>
<dbReference type="Proteomes" id="UP000283210">
    <property type="component" value="Chromosome 1"/>
</dbReference>
<protein>
    <recommendedName>
        <fullName evidence="4">Secreted protein</fullName>
    </recommendedName>
</protein>
<sequence>MASCVAKLPQTVNLQKLWQPLLFLLFSIDLADMTPVLTPTTKHASGNSTGALNFHRKEGGKKRLLLLSSLEFQTRVLSRQRAGTPGLVQICADRTGTGQGTQAQKERTMSRRSRVNVMKLSGF</sequence>
<evidence type="ECO:0000256" key="1">
    <source>
        <dbReference type="SAM" id="SignalP"/>
    </source>
</evidence>
<evidence type="ECO:0000313" key="2">
    <source>
        <dbReference type="EMBL" id="RVE76220.1"/>
    </source>
</evidence>
<keyword evidence="3" id="KW-1185">Reference proteome</keyword>